<dbReference type="Proteomes" id="UP000008467">
    <property type="component" value="Chromosome"/>
</dbReference>
<organism evidence="2 3">
    <name type="scientific">Cellulosilyticum lentocellum (strain ATCC 49066 / DSM 5427 / NCIMB 11756 / RHM5)</name>
    <name type="common">Clostridium lentocellum</name>
    <dbReference type="NCBI Taxonomy" id="642492"/>
    <lineage>
        <taxon>Bacteria</taxon>
        <taxon>Bacillati</taxon>
        <taxon>Bacillota</taxon>
        <taxon>Clostridia</taxon>
        <taxon>Lachnospirales</taxon>
        <taxon>Cellulosilyticaceae</taxon>
        <taxon>Cellulosilyticum</taxon>
    </lineage>
</organism>
<dbReference type="Pfam" id="PF14238">
    <property type="entry name" value="DUF4340"/>
    <property type="match status" value="1"/>
</dbReference>
<dbReference type="EMBL" id="CP002582">
    <property type="protein sequence ID" value="ADZ83406.1"/>
    <property type="molecule type" value="Genomic_DNA"/>
</dbReference>
<dbReference type="AlphaFoldDB" id="F2JLL5"/>
<accession>F2JLL5</accession>
<protein>
    <recommendedName>
        <fullName evidence="1">DUF4340 domain-containing protein</fullName>
    </recommendedName>
</protein>
<evidence type="ECO:0000259" key="1">
    <source>
        <dbReference type="Pfam" id="PF14238"/>
    </source>
</evidence>
<name>F2JLL5_CELLD</name>
<dbReference type="InterPro" id="IPR025641">
    <property type="entry name" value="DUF4340"/>
</dbReference>
<feature type="domain" description="DUF4340" evidence="1">
    <location>
        <begin position="71"/>
        <end position="258"/>
    </location>
</feature>
<dbReference type="HOGENOM" id="CLU_605057_0_0_9"/>
<keyword evidence="3" id="KW-1185">Reference proteome</keyword>
<sequence length="452" mass="51867">MKKKMGIVLLLGIILGGAGMIYYSTQSKMTMGQAIGKEEVAQKLCTLEGNVVRIEIKRGETTILEKEHQNWENPEHMDLTYDWQAVHEWLVAIRKIESKEAIYKVEDEAQYGIDDKSLIITLYDEMNHSQTFKVGKITEDKQLFYMTTDRMEGVYAVAYNDGQQLLRNPNTFVVGNLKIPELENIEQIKLTHNEEYTLSLKKLQDLGVDKWSLMDYYKGSHFIQTEVMEQLLETIKEMKIDSFAGAITEKEDYGLTKPQLILGLNQGWELSFGKTEGDLVYVRMNDQSVVYTMKKEALEQLTSYKPFDMISREVLELPLSGIKQIVLENPQGTYNLTLEYGEAGQVATEIVSQLDEIALNKEQTAELISTISSSIWIEAALQNPEIEQKEERKAEITITCTLQNNQEETIELIPYDINYYILRVDGVTEFAVNKDKVTKLFSTLSHMKKEKK</sequence>
<dbReference type="RefSeq" id="WP_013656703.1">
    <property type="nucleotide sequence ID" value="NC_015275.1"/>
</dbReference>
<proteinExistence type="predicted"/>
<dbReference type="KEGG" id="cle:Clole_1682"/>
<evidence type="ECO:0000313" key="3">
    <source>
        <dbReference type="Proteomes" id="UP000008467"/>
    </source>
</evidence>
<reference evidence="2 3" key="1">
    <citation type="journal article" date="2011" name="J. Bacteriol.">
        <title>Complete genome sequence of the cellulose-degrading bacterium Cellulosilyticum lentocellum.</title>
        <authorList>
            <consortium name="US DOE Joint Genome Institute"/>
            <person name="Miller D.A."/>
            <person name="Suen G."/>
            <person name="Bruce D."/>
            <person name="Copeland A."/>
            <person name="Cheng J.F."/>
            <person name="Detter C."/>
            <person name="Goodwin L.A."/>
            <person name="Han C.S."/>
            <person name="Hauser L.J."/>
            <person name="Land M.L."/>
            <person name="Lapidus A."/>
            <person name="Lucas S."/>
            <person name="Meincke L."/>
            <person name="Pitluck S."/>
            <person name="Tapia R."/>
            <person name="Teshima H."/>
            <person name="Woyke T."/>
            <person name="Fox B.G."/>
            <person name="Angert E.R."/>
            <person name="Currie C.R."/>
        </authorList>
    </citation>
    <scope>NUCLEOTIDE SEQUENCE [LARGE SCALE GENOMIC DNA]</scope>
    <source>
        <strain evidence="3">ATCC 49066 / DSM 5427 / NCIMB 11756 / RHM5</strain>
    </source>
</reference>
<evidence type="ECO:0000313" key="2">
    <source>
        <dbReference type="EMBL" id="ADZ83406.1"/>
    </source>
</evidence>
<gene>
    <name evidence="2" type="ordered locus">Clole_1682</name>
</gene>
<dbReference type="STRING" id="642492.Clole_1682"/>